<keyword evidence="5 6" id="KW-0472">Membrane</keyword>
<keyword evidence="3 6" id="KW-0812">Transmembrane</keyword>
<feature type="domain" description="EamA" evidence="7">
    <location>
        <begin position="145"/>
        <end position="276"/>
    </location>
</feature>
<comment type="subcellular location">
    <subcellularLocation>
        <location evidence="1">Membrane</location>
        <topology evidence="1">Multi-pass membrane protein</topology>
    </subcellularLocation>
</comment>
<dbReference type="SUPFAM" id="SSF103481">
    <property type="entry name" value="Multidrug resistance efflux transporter EmrE"/>
    <property type="match status" value="2"/>
</dbReference>
<proteinExistence type="inferred from homology"/>
<dbReference type="InterPro" id="IPR050638">
    <property type="entry name" value="AA-Vitamin_Transporters"/>
</dbReference>
<evidence type="ECO:0000313" key="8">
    <source>
        <dbReference type="EMBL" id="GAA0259705.1"/>
    </source>
</evidence>
<protein>
    <submittedName>
        <fullName evidence="8">EamA family transporter</fullName>
    </submittedName>
</protein>
<dbReference type="InterPro" id="IPR000620">
    <property type="entry name" value="EamA_dom"/>
</dbReference>
<feature type="transmembrane region" description="Helical" evidence="6">
    <location>
        <begin position="175"/>
        <end position="194"/>
    </location>
</feature>
<dbReference type="RefSeq" id="WP_343939278.1">
    <property type="nucleotide sequence ID" value="NZ_BAAABU010000029.1"/>
</dbReference>
<accession>A0ABN0US37</accession>
<name>A0ABN0US37_9PSEU</name>
<feature type="transmembrane region" description="Helical" evidence="6">
    <location>
        <begin position="144"/>
        <end position="163"/>
    </location>
</feature>
<dbReference type="Proteomes" id="UP001500416">
    <property type="component" value="Unassembled WGS sequence"/>
</dbReference>
<sequence>MEATSRWAAVTAVAPIAWGSTYYVTHHFLPADQPLWGSALRALPAGLLLLAVRREPPRGDWWWRSLVLGTLNMGAFFALVYLSAQLLPTSLAATVMALSPAAMMALAWVALAERPHVLSVAGAVVGIGGVVLVFAAGIDSFDPLGLAAAGAAMLMSAFGHVLTKKWGATANVLSVTSWQLVAGGLVLLVAALAVEGPLPPVTFSNAPAFAYVAVVATAVAFAAWFTGLRHLDAGAVGLIGLLNPVTGVLLGMVVAGEPLTAHQFAGLALVLTGVLLGQPGVRRLFTHVKAGGVSLTRDRAAAYKGPDQRV</sequence>
<comment type="similarity">
    <text evidence="2">Belongs to the EamA transporter family.</text>
</comment>
<evidence type="ECO:0000256" key="2">
    <source>
        <dbReference type="ARBA" id="ARBA00007362"/>
    </source>
</evidence>
<evidence type="ECO:0000256" key="4">
    <source>
        <dbReference type="ARBA" id="ARBA00022989"/>
    </source>
</evidence>
<dbReference type="InterPro" id="IPR037185">
    <property type="entry name" value="EmrE-like"/>
</dbReference>
<comment type="caution">
    <text evidence="8">The sequence shown here is derived from an EMBL/GenBank/DDBJ whole genome shotgun (WGS) entry which is preliminary data.</text>
</comment>
<dbReference type="PANTHER" id="PTHR32322">
    <property type="entry name" value="INNER MEMBRANE TRANSPORTER"/>
    <property type="match status" value="1"/>
</dbReference>
<feature type="transmembrane region" description="Helical" evidence="6">
    <location>
        <begin position="35"/>
        <end position="52"/>
    </location>
</feature>
<feature type="domain" description="EamA" evidence="7">
    <location>
        <begin position="8"/>
        <end position="134"/>
    </location>
</feature>
<feature type="transmembrane region" description="Helical" evidence="6">
    <location>
        <begin position="90"/>
        <end position="111"/>
    </location>
</feature>
<keyword evidence="9" id="KW-1185">Reference proteome</keyword>
<evidence type="ECO:0000313" key="9">
    <source>
        <dbReference type="Proteomes" id="UP001500416"/>
    </source>
</evidence>
<evidence type="ECO:0000256" key="1">
    <source>
        <dbReference type="ARBA" id="ARBA00004141"/>
    </source>
</evidence>
<dbReference type="PANTHER" id="PTHR32322:SF2">
    <property type="entry name" value="EAMA DOMAIN-CONTAINING PROTEIN"/>
    <property type="match status" value="1"/>
</dbReference>
<feature type="transmembrane region" description="Helical" evidence="6">
    <location>
        <begin position="118"/>
        <end position="138"/>
    </location>
</feature>
<dbReference type="Pfam" id="PF00892">
    <property type="entry name" value="EamA"/>
    <property type="match status" value="2"/>
</dbReference>
<reference evidence="8 9" key="1">
    <citation type="journal article" date="2019" name="Int. J. Syst. Evol. Microbiol.">
        <title>The Global Catalogue of Microorganisms (GCM) 10K type strain sequencing project: providing services to taxonomists for standard genome sequencing and annotation.</title>
        <authorList>
            <consortium name="The Broad Institute Genomics Platform"/>
            <consortium name="The Broad Institute Genome Sequencing Center for Infectious Disease"/>
            <person name="Wu L."/>
            <person name="Ma J."/>
        </authorList>
    </citation>
    <scope>NUCLEOTIDE SEQUENCE [LARGE SCALE GENOMIC DNA]</scope>
    <source>
        <strain evidence="8 9">JCM 3380</strain>
    </source>
</reference>
<feature type="transmembrane region" description="Helical" evidence="6">
    <location>
        <begin position="261"/>
        <end position="281"/>
    </location>
</feature>
<keyword evidence="4 6" id="KW-1133">Transmembrane helix</keyword>
<evidence type="ECO:0000256" key="6">
    <source>
        <dbReference type="SAM" id="Phobius"/>
    </source>
</evidence>
<evidence type="ECO:0000256" key="3">
    <source>
        <dbReference type="ARBA" id="ARBA00022692"/>
    </source>
</evidence>
<feature type="transmembrane region" description="Helical" evidence="6">
    <location>
        <begin position="61"/>
        <end position="84"/>
    </location>
</feature>
<gene>
    <name evidence="8" type="ORF">GCM10010492_70780</name>
</gene>
<evidence type="ECO:0000259" key="7">
    <source>
        <dbReference type="Pfam" id="PF00892"/>
    </source>
</evidence>
<organism evidence="8 9">
    <name type="scientific">Saccharothrix mutabilis subsp. mutabilis</name>
    <dbReference type="NCBI Taxonomy" id="66855"/>
    <lineage>
        <taxon>Bacteria</taxon>
        <taxon>Bacillati</taxon>
        <taxon>Actinomycetota</taxon>
        <taxon>Actinomycetes</taxon>
        <taxon>Pseudonocardiales</taxon>
        <taxon>Pseudonocardiaceae</taxon>
        <taxon>Saccharothrix</taxon>
    </lineage>
</organism>
<dbReference type="Gene3D" id="1.10.3730.20">
    <property type="match status" value="1"/>
</dbReference>
<dbReference type="EMBL" id="BAAABU010000029">
    <property type="protein sequence ID" value="GAA0259705.1"/>
    <property type="molecule type" value="Genomic_DNA"/>
</dbReference>
<evidence type="ECO:0000256" key="5">
    <source>
        <dbReference type="ARBA" id="ARBA00023136"/>
    </source>
</evidence>
<feature type="transmembrane region" description="Helical" evidence="6">
    <location>
        <begin position="206"/>
        <end position="226"/>
    </location>
</feature>
<feature type="transmembrane region" description="Helical" evidence="6">
    <location>
        <begin position="233"/>
        <end position="255"/>
    </location>
</feature>